<dbReference type="PROSITE" id="PS00638">
    <property type="entry name" value="PII_GLNB_CTER"/>
    <property type="match status" value="1"/>
</dbReference>
<dbReference type="InterPro" id="IPR002187">
    <property type="entry name" value="N-reg_PII"/>
</dbReference>
<organism evidence="3 4">
    <name type="scientific">Desulfitobacterium hafniense DP7</name>
    <dbReference type="NCBI Taxonomy" id="537010"/>
    <lineage>
        <taxon>Bacteria</taxon>
        <taxon>Bacillati</taxon>
        <taxon>Bacillota</taxon>
        <taxon>Clostridia</taxon>
        <taxon>Eubacteriales</taxon>
        <taxon>Desulfitobacteriaceae</taxon>
        <taxon>Desulfitobacterium</taxon>
    </lineage>
</organism>
<dbReference type="GO" id="GO:0005829">
    <property type="term" value="C:cytosol"/>
    <property type="evidence" value="ECO:0007669"/>
    <property type="project" value="TreeGrafter"/>
</dbReference>
<name>G9XQC3_DESHA</name>
<evidence type="ECO:0000313" key="4">
    <source>
        <dbReference type="Proteomes" id="UP000004416"/>
    </source>
</evidence>
<reference evidence="3 4" key="1">
    <citation type="submission" date="2011-08" db="EMBL/GenBank/DDBJ databases">
        <authorList>
            <person name="Weinstock G."/>
            <person name="Sodergren E."/>
            <person name="Clifton S."/>
            <person name="Fulton L."/>
            <person name="Fulton B."/>
            <person name="Courtney L."/>
            <person name="Fronick C."/>
            <person name="Harrison M."/>
            <person name="Strong C."/>
            <person name="Farmer C."/>
            <person name="Delahaunty K."/>
            <person name="Markovic C."/>
            <person name="Hall O."/>
            <person name="Minx P."/>
            <person name="Tomlinson C."/>
            <person name="Mitreva M."/>
            <person name="Hou S."/>
            <person name="Chen J."/>
            <person name="Wollam A."/>
            <person name="Pepin K.H."/>
            <person name="Johnson M."/>
            <person name="Bhonagiri V."/>
            <person name="Zhang X."/>
            <person name="Suruliraj S."/>
            <person name="Warren W."/>
            <person name="Chinwalla A."/>
            <person name="Mardis E.R."/>
            <person name="Wilson R.K."/>
        </authorList>
    </citation>
    <scope>NUCLEOTIDE SEQUENCE [LARGE SCALE GENOMIC DNA]</scope>
    <source>
        <strain evidence="3 4">DP7</strain>
    </source>
</reference>
<accession>G9XQC3</accession>
<dbReference type="PANTHER" id="PTHR30115">
    <property type="entry name" value="NITROGEN REGULATORY PROTEIN P-II"/>
    <property type="match status" value="1"/>
</dbReference>
<keyword evidence="1" id="KW-0597">Phosphoprotein</keyword>
<dbReference type="EMBL" id="AFZX01000086">
    <property type="protein sequence ID" value="EHL06083.1"/>
    <property type="molecule type" value="Genomic_DNA"/>
</dbReference>
<sequence length="141" mass="15847">MWEFSFNEVEYEGFQRLQSEYLFLKEGILMKKIEAIVRPGKLDDVQSALDDFGVSGLTVTQVLGCGNQKGHTQVYRGVEYKVYLLPKVKIEVVVTDQDVDQVISIITQAARTGEVGDGKIFVYPVEEAIRIRTGEKGDDVL</sequence>
<comment type="similarity">
    <text evidence="2">Belongs to the P(II) protein family.</text>
</comment>
<dbReference type="PANTHER" id="PTHR30115:SF11">
    <property type="entry name" value="NITROGEN REGULATORY PROTEIN P-II HOMOLOG"/>
    <property type="match status" value="1"/>
</dbReference>
<dbReference type="GO" id="GO:0005524">
    <property type="term" value="F:ATP binding"/>
    <property type="evidence" value="ECO:0007669"/>
    <property type="project" value="TreeGrafter"/>
</dbReference>
<comment type="caution">
    <text evidence="3">The sequence shown here is derived from an EMBL/GenBank/DDBJ whole genome shotgun (WGS) entry which is preliminary data.</text>
</comment>
<dbReference type="SUPFAM" id="SSF54913">
    <property type="entry name" value="GlnB-like"/>
    <property type="match status" value="1"/>
</dbReference>
<dbReference type="AlphaFoldDB" id="G9XQC3"/>
<dbReference type="GO" id="GO:0006808">
    <property type="term" value="P:regulation of nitrogen utilization"/>
    <property type="evidence" value="ECO:0007669"/>
    <property type="project" value="InterPro"/>
</dbReference>
<dbReference type="HOGENOM" id="CLU_082268_0_0_9"/>
<feature type="modified residue" description="O-UMP-tyrosine" evidence="1">
    <location>
        <position position="80"/>
    </location>
</feature>
<dbReference type="PATRIC" id="fig|537010.4.peg.2963"/>
<dbReference type="PRINTS" id="PR00340">
    <property type="entry name" value="PIIGLNB"/>
</dbReference>
<gene>
    <name evidence="3" type="ORF">HMPREF0322_03169</name>
</gene>
<dbReference type="InterPro" id="IPR011322">
    <property type="entry name" value="N-reg_PII-like_a/b"/>
</dbReference>
<evidence type="ECO:0000313" key="3">
    <source>
        <dbReference type="EMBL" id="EHL06083.1"/>
    </source>
</evidence>
<dbReference type="InterPro" id="IPR017918">
    <property type="entry name" value="N-reg_PII_CS"/>
</dbReference>
<evidence type="ECO:0000256" key="1">
    <source>
        <dbReference type="PIRSR" id="PIRSR602187-50"/>
    </source>
</evidence>
<evidence type="ECO:0000256" key="2">
    <source>
        <dbReference type="RuleBase" id="RU003936"/>
    </source>
</evidence>
<protein>
    <submittedName>
        <fullName evidence="3">Nitrogen regulatory protein P-II</fullName>
    </submittedName>
</protein>
<dbReference type="GO" id="GO:0030234">
    <property type="term" value="F:enzyme regulator activity"/>
    <property type="evidence" value="ECO:0007669"/>
    <property type="project" value="InterPro"/>
</dbReference>
<dbReference type="Proteomes" id="UP000004416">
    <property type="component" value="Unassembled WGS sequence"/>
</dbReference>
<proteinExistence type="inferred from homology"/>
<dbReference type="SMART" id="SM00938">
    <property type="entry name" value="P-II"/>
    <property type="match status" value="1"/>
</dbReference>
<dbReference type="PROSITE" id="PS51343">
    <property type="entry name" value="PII_GLNB_DOM"/>
    <property type="match status" value="1"/>
</dbReference>
<dbReference type="InterPro" id="IPR015867">
    <property type="entry name" value="N-reg_PII/ATP_PRibTrfase_C"/>
</dbReference>
<dbReference type="Pfam" id="PF00543">
    <property type="entry name" value="P-II"/>
    <property type="match status" value="1"/>
</dbReference>
<dbReference type="Gene3D" id="3.30.70.120">
    <property type="match status" value="1"/>
</dbReference>